<evidence type="ECO:0000313" key="2">
    <source>
        <dbReference type="Proteomes" id="UP000249645"/>
    </source>
</evidence>
<gene>
    <name evidence="1" type="ORF">DI598_09345</name>
</gene>
<organism evidence="1 2">
    <name type="scientific">Pseudopedobacter saltans</name>
    <dbReference type="NCBI Taxonomy" id="151895"/>
    <lineage>
        <taxon>Bacteria</taxon>
        <taxon>Pseudomonadati</taxon>
        <taxon>Bacteroidota</taxon>
        <taxon>Sphingobacteriia</taxon>
        <taxon>Sphingobacteriales</taxon>
        <taxon>Sphingobacteriaceae</taxon>
        <taxon>Pseudopedobacter</taxon>
    </lineage>
</organism>
<protein>
    <submittedName>
        <fullName evidence="1">Uncharacterized protein</fullName>
    </submittedName>
</protein>
<reference evidence="1 2" key="1">
    <citation type="submission" date="2017-11" db="EMBL/GenBank/DDBJ databases">
        <title>Infants hospitalized years apart are colonized by the same room-sourced microbial strains.</title>
        <authorList>
            <person name="Brooks B."/>
            <person name="Olm M.R."/>
            <person name="Firek B.A."/>
            <person name="Baker R."/>
            <person name="Thomas B.C."/>
            <person name="Morowitz M.J."/>
            <person name="Banfield J.F."/>
        </authorList>
    </citation>
    <scope>NUCLEOTIDE SEQUENCE [LARGE SCALE GENOMIC DNA]</scope>
    <source>
        <strain evidence="1">S2_009_000_R2_76</strain>
    </source>
</reference>
<sequence>MIVIVDVNEHMNQEGVTYVQNVDTAIEKLFHSDIEGIVLTESVCESEKARLKAIVNTIDNDIVVVQKTTSIEDGIKEIEEKLRFQRLSQVTFSDTMAS</sequence>
<accession>A0A2W5H4K1</accession>
<dbReference type="EMBL" id="QFOI01000145">
    <property type="protein sequence ID" value="PZP48799.1"/>
    <property type="molecule type" value="Genomic_DNA"/>
</dbReference>
<name>A0A2W5H4K1_9SPHI</name>
<proteinExistence type="predicted"/>
<dbReference type="AlphaFoldDB" id="A0A2W5H4K1"/>
<evidence type="ECO:0000313" key="1">
    <source>
        <dbReference type="EMBL" id="PZP48799.1"/>
    </source>
</evidence>
<comment type="caution">
    <text evidence="1">The sequence shown here is derived from an EMBL/GenBank/DDBJ whole genome shotgun (WGS) entry which is preliminary data.</text>
</comment>
<dbReference type="Proteomes" id="UP000249645">
    <property type="component" value="Unassembled WGS sequence"/>
</dbReference>